<protein>
    <recommendedName>
        <fullName evidence="3">RING-type E3 ubiquitin transferase</fullName>
        <ecNumber evidence="3">2.3.2.27</ecNumber>
    </recommendedName>
</protein>
<dbReference type="SUPFAM" id="SSF101898">
    <property type="entry name" value="NHL repeat"/>
    <property type="match status" value="1"/>
</dbReference>
<dbReference type="EC" id="2.3.2.27" evidence="3"/>
<feature type="domain" description="B box-type" evidence="12">
    <location>
        <begin position="188"/>
        <end position="229"/>
    </location>
</feature>
<dbReference type="Pfam" id="PF13445">
    <property type="entry name" value="zf-RING_UBOX"/>
    <property type="match status" value="1"/>
</dbReference>
<organism evidence="13 14">
    <name type="scientific">Cricetulus griseus</name>
    <name type="common">Chinese hamster</name>
    <name type="synonym">Cricetulus barabensis griseus</name>
    <dbReference type="NCBI Taxonomy" id="10029"/>
    <lineage>
        <taxon>Eukaryota</taxon>
        <taxon>Metazoa</taxon>
        <taxon>Chordata</taxon>
        <taxon>Craniata</taxon>
        <taxon>Vertebrata</taxon>
        <taxon>Euteleostomi</taxon>
        <taxon>Mammalia</taxon>
        <taxon>Eutheria</taxon>
        <taxon>Euarchontoglires</taxon>
        <taxon>Glires</taxon>
        <taxon>Rodentia</taxon>
        <taxon>Myomorpha</taxon>
        <taxon>Muroidea</taxon>
        <taxon>Cricetidae</taxon>
        <taxon>Cricetinae</taxon>
        <taxon>Cricetulus</taxon>
    </lineage>
</organism>
<dbReference type="InterPro" id="IPR013083">
    <property type="entry name" value="Znf_RING/FYVE/PHD"/>
</dbReference>
<accession>A0A061IAT2</accession>
<dbReference type="GO" id="GO:0005654">
    <property type="term" value="C:nucleoplasm"/>
    <property type="evidence" value="ECO:0007669"/>
    <property type="project" value="TreeGrafter"/>
</dbReference>
<evidence type="ECO:0000256" key="1">
    <source>
        <dbReference type="ARBA" id="ARBA00000900"/>
    </source>
</evidence>
<name>A0A061IAT2_CRIGR</name>
<feature type="coiled-coil region" evidence="9">
    <location>
        <begin position="251"/>
        <end position="314"/>
    </location>
</feature>
<feature type="domain" description="RING-type" evidence="11">
    <location>
        <begin position="45"/>
        <end position="84"/>
    </location>
</feature>
<keyword evidence="4" id="KW-0597">Phosphoprotein</keyword>
<dbReference type="InterPro" id="IPR001841">
    <property type="entry name" value="Znf_RING"/>
</dbReference>
<feature type="compositionally biased region" description="Basic residues" evidence="10">
    <location>
        <begin position="465"/>
        <end position="478"/>
    </location>
</feature>
<dbReference type="PROSITE" id="PS00518">
    <property type="entry name" value="ZF_RING_1"/>
    <property type="match status" value="1"/>
</dbReference>
<dbReference type="SMART" id="SM00184">
    <property type="entry name" value="RING"/>
    <property type="match status" value="1"/>
</dbReference>
<dbReference type="GO" id="GO:0008270">
    <property type="term" value="F:zinc ion binding"/>
    <property type="evidence" value="ECO:0007669"/>
    <property type="project" value="UniProtKB-KW"/>
</dbReference>
<dbReference type="FunFam" id="3.30.160.60:FF:001287">
    <property type="entry name" value="E3 ubiquitin-protein ligase TRIM56"/>
    <property type="match status" value="1"/>
</dbReference>
<evidence type="ECO:0000256" key="10">
    <source>
        <dbReference type="SAM" id="MobiDB-lite"/>
    </source>
</evidence>
<comment type="catalytic activity">
    <reaction evidence="1">
        <text>S-ubiquitinyl-[E2 ubiquitin-conjugating enzyme]-L-cysteine + [acceptor protein]-L-lysine = [E2 ubiquitin-conjugating enzyme]-L-cysteine + N(6)-ubiquitinyl-[acceptor protein]-L-lysine.</text>
        <dbReference type="EC" id="2.3.2.27"/>
    </reaction>
</comment>
<evidence type="ECO:0000256" key="7">
    <source>
        <dbReference type="ARBA" id="ARBA00022833"/>
    </source>
</evidence>
<evidence type="ECO:0000256" key="9">
    <source>
        <dbReference type="SAM" id="Coils"/>
    </source>
</evidence>
<evidence type="ECO:0000256" key="2">
    <source>
        <dbReference type="ARBA" id="ARBA00008518"/>
    </source>
</evidence>
<evidence type="ECO:0000256" key="5">
    <source>
        <dbReference type="ARBA" id="ARBA00022723"/>
    </source>
</evidence>
<keyword evidence="9" id="KW-0175">Coiled coil</keyword>
<dbReference type="PANTHER" id="PTHR25462:SF299">
    <property type="entry name" value="E3 UBIQUITIN-PROTEIN LIGASE TRIM56"/>
    <property type="match status" value="1"/>
</dbReference>
<feature type="compositionally biased region" description="Basic and acidic residues" evidence="10">
    <location>
        <begin position="396"/>
        <end position="407"/>
    </location>
</feature>
<gene>
    <name evidence="13" type="ORF">H671_4g11944</name>
</gene>
<keyword evidence="6 8" id="KW-0863">Zinc-finger</keyword>
<dbReference type="InterPro" id="IPR027370">
    <property type="entry name" value="Znf-RING_euk"/>
</dbReference>
<dbReference type="Gene3D" id="2.120.10.30">
    <property type="entry name" value="TolB, C-terminal domain"/>
    <property type="match status" value="1"/>
</dbReference>
<keyword evidence="7" id="KW-0862">Zinc</keyword>
<dbReference type="PANTHER" id="PTHR25462">
    <property type="entry name" value="BONUS, ISOFORM C-RELATED"/>
    <property type="match status" value="1"/>
</dbReference>
<dbReference type="CDD" id="cd16584">
    <property type="entry name" value="RING-HC_TRIM56_C-V"/>
    <property type="match status" value="1"/>
</dbReference>
<evidence type="ECO:0000313" key="13">
    <source>
        <dbReference type="EMBL" id="ERE76312.1"/>
    </source>
</evidence>
<dbReference type="CDD" id="cd19810">
    <property type="entry name" value="Bbox1_TRIM56_C-V"/>
    <property type="match status" value="1"/>
</dbReference>
<dbReference type="InterPro" id="IPR011042">
    <property type="entry name" value="6-blade_b-propeller_TolB-like"/>
</dbReference>
<dbReference type="SUPFAM" id="SSF57845">
    <property type="entry name" value="B-box zinc-binding domain"/>
    <property type="match status" value="1"/>
</dbReference>
<dbReference type="Proteomes" id="UP000030759">
    <property type="component" value="Unassembled WGS sequence"/>
</dbReference>
<dbReference type="GO" id="GO:0045087">
    <property type="term" value="P:innate immune response"/>
    <property type="evidence" value="ECO:0007669"/>
    <property type="project" value="TreeGrafter"/>
</dbReference>
<dbReference type="InterPro" id="IPR000315">
    <property type="entry name" value="Znf_B-box"/>
</dbReference>
<feature type="region of interest" description="Disordered" evidence="10">
    <location>
        <begin position="396"/>
        <end position="486"/>
    </location>
</feature>
<dbReference type="GO" id="GO:0060340">
    <property type="term" value="P:positive regulation of type I interferon-mediated signaling pathway"/>
    <property type="evidence" value="ECO:0007669"/>
    <property type="project" value="TreeGrafter"/>
</dbReference>
<evidence type="ECO:0000256" key="6">
    <source>
        <dbReference type="ARBA" id="ARBA00022771"/>
    </source>
</evidence>
<comment type="similarity">
    <text evidence="2">Belongs to the TRIM/RBCC family.</text>
</comment>
<reference evidence="14" key="1">
    <citation type="journal article" date="2013" name="Nat. Biotechnol.">
        <title>Chinese hamster genome sequenced from sorted chromosomes.</title>
        <authorList>
            <person name="Brinkrolf K."/>
            <person name="Rupp O."/>
            <person name="Laux H."/>
            <person name="Kollin F."/>
            <person name="Ernst W."/>
            <person name="Linke B."/>
            <person name="Kofler R."/>
            <person name="Romand S."/>
            <person name="Hesse F."/>
            <person name="Budach W.E."/>
            <person name="Galosy S."/>
            <person name="Muller D."/>
            <person name="Noll T."/>
            <person name="Wienberg J."/>
            <person name="Jostock T."/>
            <person name="Leonard M."/>
            <person name="Grillari J."/>
            <person name="Tauch A."/>
            <person name="Goesmann A."/>
            <person name="Helk B."/>
            <person name="Mott J.E."/>
            <person name="Puhler A."/>
            <person name="Borth N."/>
        </authorList>
    </citation>
    <scope>NUCLEOTIDE SEQUENCE [LARGE SCALE GENOMIC DNA]</scope>
    <source>
        <strain evidence="14">17A/GY</strain>
    </source>
</reference>
<keyword evidence="5" id="KW-0479">Metal-binding</keyword>
<dbReference type="AlphaFoldDB" id="A0A061IAT2"/>
<dbReference type="InterPro" id="IPR047153">
    <property type="entry name" value="TRIM45/56/19-like"/>
</dbReference>
<dbReference type="PROSITE" id="PS50119">
    <property type="entry name" value="ZF_BBOX"/>
    <property type="match status" value="1"/>
</dbReference>
<evidence type="ECO:0000259" key="12">
    <source>
        <dbReference type="PROSITE" id="PS50119"/>
    </source>
</evidence>
<dbReference type="SUPFAM" id="SSF57850">
    <property type="entry name" value="RING/U-box"/>
    <property type="match status" value="1"/>
</dbReference>
<dbReference type="GO" id="GO:0061630">
    <property type="term" value="F:ubiquitin protein ligase activity"/>
    <property type="evidence" value="ECO:0007669"/>
    <property type="project" value="UniProtKB-EC"/>
</dbReference>
<sequence length="743" mass="80757">KFEASLGYGNRKGFGYPYLWSMTCMVSNVSSPTLLEALSSDFLACKICLEQLRTPKTLPCLHTYCQDCLAQLDNGGQVRCPECRETVPVPPEGVAAFKTNFFVNGLLDLVKARAPGDAHSGKPTCALCPLVGGKSSGGPATARCLDCADDLCQACADGHRCSRQTHKHRVVDLVGYRAGWYDEEARERQASQCPQHPGEALCFLCQPCSQLLCKDCRLGPHLDHPCLPLAEAVRSRKPGLEELLAGVDSNLMELEATRVAEKEALAQLREQAASVGTQVEEAAERILKSLLAQKQEVLGQLRALVETAEEATRERLTKIESQEQVAKAAAAFARRVLSLGLEAEILSLEGAITQRLRQLQDSPWTPGPTRCVLPKLQLHPGLQDKNCHLLRLSFEEPKQSQKDHEKVGAGTQGGDEAQSQVEERTKVGKQGGAQSLCKDGALTPKEGKAQNPQEDDDVQIERGNRANKKKKCKGRGKPVSREPSPILRPTLEGAALLPRPVFSWSFPTRMPGDKRSPRITGLCPYGPQEILVADEQNRVLKRFSLNGDYKGTVPVPEGCSPCSVAALQNAVAFSANARLYLVNPEGEVQWRRSLSLTQSSHAVAAMPCGDRVAVSVAGHVEVYKKEGSLATRFIPGGKASRGQRALVFLTTSPQGNFVGSDWQQNSVVFCDGLGQVIWEYKGPGLHGCQPGSVSVDKKGYIFLTLREVNKVVILDPKGSLLGDFLTAYHGLEKPRVTTMVDES</sequence>
<dbReference type="InterPro" id="IPR017907">
    <property type="entry name" value="Znf_RING_CS"/>
</dbReference>
<evidence type="ECO:0000256" key="3">
    <source>
        <dbReference type="ARBA" id="ARBA00012483"/>
    </source>
</evidence>
<evidence type="ECO:0000256" key="8">
    <source>
        <dbReference type="PROSITE-ProRule" id="PRU00024"/>
    </source>
</evidence>
<dbReference type="FunFam" id="3.30.40.10:FF:000362">
    <property type="entry name" value="E3 ubiquitin-protein ligase TRIM56"/>
    <property type="match status" value="1"/>
</dbReference>
<feature type="non-terminal residue" evidence="13">
    <location>
        <position position="1"/>
    </location>
</feature>
<dbReference type="PROSITE" id="PS50089">
    <property type="entry name" value="ZF_RING_2"/>
    <property type="match status" value="1"/>
</dbReference>
<dbReference type="SMART" id="SM00336">
    <property type="entry name" value="BBOX"/>
    <property type="match status" value="1"/>
</dbReference>
<dbReference type="Gene3D" id="3.30.40.10">
    <property type="entry name" value="Zinc/RING finger domain, C3HC4 (zinc finger)"/>
    <property type="match status" value="1"/>
</dbReference>
<evidence type="ECO:0000313" key="14">
    <source>
        <dbReference type="Proteomes" id="UP000030759"/>
    </source>
</evidence>
<dbReference type="EMBL" id="KE674572">
    <property type="protein sequence ID" value="ERE76312.1"/>
    <property type="molecule type" value="Genomic_DNA"/>
</dbReference>
<dbReference type="Gene3D" id="3.30.160.60">
    <property type="entry name" value="Classic Zinc Finger"/>
    <property type="match status" value="1"/>
</dbReference>
<evidence type="ECO:0000259" key="11">
    <source>
        <dbReference type="PROSITE" id="PS50089"/>
    </source>
</evidence>
<proteinExistence type="inferred from homology"/>
<evidence type="ECO:0000256" key="4">
    <source>
        <dbReference type="ARBA" id="ARBA00022553"/>
    </source>
</evidence>
<dbReference type="Pfam" id="PF00643">
    <property type="entry name" value="zf-B_box"/>
    <property type="match status" value="1"/>
</dbReference>